<dbReference type="Pfam" id="PF04347">
    <property type="entry name" value="FliO"/>
    <property type="match status" value="1"/>
</dbReference>
<dbReference type="EMBL" id="KM886859">
    <property type="protein sequence ID" value="AJA33712.1"/>
    <property type="molecule type" value="Genomic_DNA"/>
</dbReference>
<comment type="subcellular location">
    <subcellularLocation>
        <location evidence="1">Cell membrane</location>
    </subcellularLocation>
</comment>
<keyword evidence="3 7" id="KW-0812">Transmembrane</keyword>
<organism evidence="8">
    <name type="scientific">Ligilactobacillus agilis</name>
    <dbReference type="NCBI Taxonomy" id="1601"/>
    <lineage>
        <taxon>Bacteria</taxon>
        <taxon>Bacillati</taxon>
        <taxon>Bacillota</taxon>
        <taxon>Bacilli</taxon>
        <taxon>Lactobacillales</taxon>
        <taxon>Lactobacillaceae</taxon>
        <taxon>Ligilactobacillus</taxon>
    </lineage>
</organism>
<evidence type="ECO:0000256" key="1">
    <source>
        <dbReference type="ARBA" id="ARBA00004236"/>
    </source>
</evidence>
<dbReference type="InterPro" id="IPR022781">
    <property type="entry name" value="Flagellar_biosynth_FliO"/>
</dbReference>
<keyword evidence="2" id="KW-1003">Cell membrane</keyword>
<keyword evidence="8" id="KW-0969">Cilium</keyword>
<sequence>MEMALAVVRLIIGLVVVIFLINVLMRYLNKYTTQNNDSLRLVLRVALSKNLSLGIVEILGSYYVVSMSEQKLEIIRQLDAEEIEQLEANLAQKQAANEQQVEKFKEIFTKAKLTVRKDHKDDED</sequence>
<dbReference type="GO" id="GO:0016020">
    <property type="term" value="C:membrane"/>
    <property type="evidence" value="ECO:0007669"/>
    <property type="project" value="InterPro"/>
</dbReference>
<protein>
    <submittedName>
        <fullName evidence="8">Flagellar protein FliO/FliZ</fullName>
    </submittedName>
</protein>
<evidence type="ECO:0000256" key="5">
    <source>
        <dbReference type="ARBA" id="ARBA00023136"/>
    </source>
</evidence>
<keyword evidence="6" id="KW-0175">Coiled coil</keyword>
<gene>
    <name evidence="8" type="primary">fliO</name>
</gene>
<evidence type="ECO:0000256" key="2">
    <source>
        <dbReference type="ARBA" id="ARBA00022475"/>
    </source>
</evidence>
<reference evidence="8" key="1">
    <citation type="journal article" date="2014" name="Appl. Environ. Microbiol.">
        <title>Detection and genomic characterization of motility in Lactobacillus curvatus: confirmation of motility in a species outside the Lactobacillus salivarius clade.</title>
        <authorList>
            <person name="Cousin F.J."/>
            <person name="Lynch S.M."/>
            <person name="Harris H.M."/>
            <person name="McCann A."/>
            <person name="Lynch D.B."/>
            <person name="Neville B.A."/>
            <person name="Irisawa T."/>
            <person name="Okada S."/>
            <person name="Endo A."/>
            <person name="O'Toole P.W."/>
        </authorList>
    </citation>
    <scope>NUCLEOTIDE SEQUENCE</scope>
    <source>
        <strain evidence="8">DSM 20509</strain>
    </source>
</reference>
<keyword evidence="5 7" id="KW-0472">Membrane</keyword>
<evidence type="ECO:0000256" key="6">
    <source>
        <dbReference type="SAM" id="Coils"/>
    </source>
</evidence>
<dbReference type="GO" id="GO:0044781">
    <property type="term" value="P:bacterial-type flagellum organization"/>
    <property type="evidence" value="ECO:0007669"/>
    <property type="project" value="InterPro"/>
</dbReference>
<dbReference type="AlphaFoldDB" id="A0A0A7RER6"/>
<keyword evidence="8" id="KW-0966">Cell projection</keyword>
<feature type="coiled-coil region" evidence="6">
    <location>
        <begin position="76"/>
        <end position="103"/>
    </location>
</feature>
<keyword evidence="4 7" id="KW-1133">Transmembrane helix</keyword>
<evidence type="ECO:0000256" key="3">
    <source>
        <dbReference type="ARBA" id="ARBA00022692"/>
    </source>
</evidence>
<accession>A0A0A7RER6</accession>
<feature type="transmembrane region" description="Helical" evidence="7">
    <location>
        <begin position="6"/>
        <end position="29"/>
    </location>
</feature>
<evidence type="ECO:0000256" key="4">
    <source>
        <dbReference type="ARBA" id="ARBA00022989"/>
    </source>
</evidence>
<evidence type="ECO:0000256" key="7">
    <source>
        <dbReference type="SAM" id="Phobius"/>
    </source>
</evidence>
<evidence type="ECO:0000313" key="8">
    <source>
        <dbReference type="EMBL" id="AJA33712.1"/>
    </source>
</evidence>
<keyword evidence="8" id="KW-0282">Flagellum</keyword>
<name>A0A0A7RER6_9LACO</name>
<proteinExistence type="predicted"/>